<evidence type="ECO:0000313" key="3">
    <source>
        <dbReference type="Proteomes" id="UP000236291"/>
    </source>
</evidence>
<name>A0A2K3MGW1_TRIPR</name>
<sequence length="308" mass="35427">MIIVTLSIKCNKMRKLLRMLWMQKGKATVWRNKPNMGRRPWSRSLRVLDVFFLKLAFMKNIASWNVRGAGSRSFPTMIRDFCSINHVDVLVIIAPRISGDVADKVIKRLGFPNHFKVDAVGFSGGIWMLWSDSTVKVDVIMSNSQLIRVQFSQVVGGSWNFSCIYGSPRSGERTLLWNTLQSISDSMDKPWLVMGDFNAYLSVEDKQGGFHGPRFMWEGRGIKERIDLALCNRSWQTTFPEANNFHLPALKLDHRPIIVRLSPTQLSPTNRPFRFMANWIPHENFSDLVKEVWAANDEWKPNGSRIPK</sequence>
<reference evidence="2 3" key="1">
    <citation type="journal article" date="2014" name="Am. J. Bot.">
        <title>Genome assembly and annotation for red clover (Trifolium pratense; Fabaceae).</title>
        <authorList>
            <person name="Istvanek J."/>
            <person name="Jaros M."/>
            <person name="Krenek A."/>
            <person name="Repkova J."/>
        </authorList>
    </citation>
    <scope>NUCLEOTIDE SEQUENCE [LARGE SCALE GENOMIC DNA]</scope>
    <source>
        <strain evidence="3">cv. Tatra</strain>
        <tissue evidence="2">Young leaves</tissue>
    </source>
</reference>
<protein>
    <recommendedName>
        <fullName evidence="1">Endonuclease/exonuclease/phosphatase domain-containing protein</fullName>
    </recommendedName>
</protein>
<dbReference type="InterPro" id="IPR036691">
    <property type="entry name" value="Endo/exonu/phosph_ase_sf"/>
</dbReference>
<dbReference type="Gene3D" id="3.60.10.10">
    <property type="entry name" value="Endonuclease/exonuclease/phosphatase"/>
    <property type="match status" value="1"/>
</dbReference>
<evidence type="ECO:0000313" key="2">
    <source>
        <dbReference type="EMBL" id="PNX90011.1"/>
    </source>
</evidence>
<comment type="caution">
    <text evidence="2">The sequence shown here is derived from an EMBL/GenBank/DDBJ whole genome shotgun (WGS) entry which is preliminary data.</text>
</comment>
<feature type="domain" description="Endonuclease/exonuclease/phosphatase" evidence="1">
    <location>
        <begin position="62"/>
        <end position="244"/>
    </location>
</feature>
<dbReference type="Pfam" id="PF03372">
    <property type="entry name" value="Exo_endo_phos"/>
    <property type="match status" value="1"/>
</dbReference>
<dbReference type="Proteomes" id="UP000236291">
    <property type="component" value="Unassembled WGS sequence"/>
</dbReference>
<reference evidence="2 3" key="2">
    <citation type="journal article" date="2017" name="Front. Plant Sci.">
        <title>Gene Classification and Mining of Molecular Markers Useful in Red Clover (Trifolium pratense) Breeding.</title>
        <authorList>
            <person name="Istvanek J."/>
            <person name="Dluhosova J."/>
            <person name="Dluhos P."/>
            <person name="Patkova L."/>
            <person name="Nedelnik J."/>
            <person name="Repkova J."/>
        </authorList>
    </citation>
    <scope>NUCLEOTIDE SEQUENCE [LARGE SCALE GENOMIC DNA]</scope>
    <source>
        <strain evidence="3">cv. Tatra</strain>
        <tissue evidence="2">Young leaves</tissue>
    </source>
</reference>
<dbReference type="AlphaFoldDB" id="A0A2K3MGW1"/>
<dbReference type="InterPro" id="IPR005135">
    <property type="entry name" value="Endo/exonuclease/phosphatase"/>
</dbReference>
<dbReference type="GO" id="GO:0003824">
    <property type="term" value="F:catalytic activity"/>
    <property type="evidence" value="ECO:0007669"/>
    <property type="project" value="InterPro"/>
</dbReference>
<organism evidence="2 3">
    <name type="scientific">Trifolium pratense</name>
    <name type="common">Red clover</name>
    <dbReference type="NCBI Taxonomy" id="57577"/>
    <lineage>
        <taxon>Eukaryota</taxon>
        <taxon>Viridiplantae</taxon>
        <taxon>Streptophyta</taxon>
        <taxon>Embryophyta</taxon>
        <taxon>Tracheophyta</taxon>
        <taxon>Spermatophyta</taxon>
        <taxon>Magnoliopsida</taxon>
        <taxon>eudicotyledons</taxon>
        <taxon>Gunneridae</taxon>
        <taxon>Pentapetalae</taxon>
        <taxon>rosids</taxon>
        <taxon>fabids</taxon>
        <taxon>Fabales</taxon>
        <taxon>Fabaceae</taxon>
        <taxon>Papilionoideae</taxon>
        <taxon>50 kb inversion clade</taxon>
        <taxon>NPAAA clade</taxon>
        <taxon>Hologalegina</taxon>
        <taxon>IRL clade</taxon>
        <taxon>Trifolieae</taxon>
        <taxon>Trifolium</taxon>
    </lineage>
</organism>
<evidence type="ECO:0000259" key="1">
    <source>
        <dbReference type="Pfam" id="PF03372"/>
    </source>
</evidence>
<dbReference type="SUPFAM" id="SSF56219">
    <property type="entry name" value="DNase I-like"/>
    <property type="match status" value="1"/>
</dbReference>
<proteinExistence type="predicted"/>
<gene>
    <name evidence="2" type="ORF">L195_g046134</name>
</gene>
<dbReference type="PANTHER" id="PTHR35218:SF9">
    <property type="entry name" value="ENDONUCLEASE_EXONUCLEASE_PHOSPHATASE DOMAIN-CONTAINING PROTEIN"/>
    <property type="match status" value="1"/>
</dbReference>
<dbReference type="PANTHER" id="PTHR35218">
    <property type="entry name" value="RNASE H DOMAIN-CONTAINING PROTEIN"/>
    <property type="match status" value="1"/>
</dbReference>
<dbReference type="EMBL" id="ASHM01061538">
    <property type="protein sequence ID" value="PNX90011.1"/>
    <property type="molecule type" value="Genomic_DNA"/>
</dbReference>
<accession>A0A2K3MGW1</accession>